<dbReference type="Proteomes" id="UP001236657">
    <property type="component" value="Chromosome"/>
</dbReference>
<dbReference type="SUPFAM" id="SSF52540">
    <property type="entry name" value="P-loop containing nucleoside triphosphate hydrolases"/>
    <property type="match status" value="1"/>
</dbReference>
<dbReference type="Gene3D" id="3.40.50.300">
    <property type="entry name" value="P-loop containing nucleotide triphosphate hydrolases"/>
    <property type="match status" value="1"/>
</dbReference>
<dbReference type="InterPro" id="IPR051396">
    <property type="entry name" value="Bact_Antivir_Def_Nuclease"/>
</dbReference>
<dbReference type="InterPro" id="IPR027417">
    <property type="entry name" value="P-loop_NTPase"/>
</dbReference>
<gene>
    <name evidence="2" type="ORF">RCF98_16020</name>
</gene>
<protein>
    <submittedName>
        <fullName evidence="2">AAA family ATPase</fullName>
    </submittedName>
</protein>
<reference evidence="2 3" key="1">
    <citation type="submission" date="2023-08" db="EMBL/GenBank/DDBJ databases">
        <title>New molecular markers tilS and rpoB for phylogenetic and monitoring studies of the genus Thiothrix biodiversity.</title>
        <authorList>
            <person name="Ravin N.V."/>
            <person name="Smolyakov D."/>
            <person name="Markov N.D."/>
            <person name="Beletsky A.V."/>
            <person name="Mardanov A.V."/>
            <person name="Rudenko T.S."/>
            <person name="Grabovich M.Y."/>
        </authorList>
    </citation>
    <scope>NUCLEOTIDE SEQUENCE [LARGE SCALE GENOMIC DNA]</scope>
    <source>
        <strain evidence="2 3">MK1</strain>
    </source>
</reference>
<sequence>MLDSLHIKNFRCFEDLTIPSLGRVNLIVGKNNVGKSTLLEAVYLYAGNGHVFSMVAILDYRNDFFFNHRKNPRLAFDSLKKIFNKNEPNAELIISSKDKNPLKITYTLDIDKLKESKDIPIYGSQSMIYPKPDKAIEGFLVENAEYFEIHPDNIQDELNKHNARQLKITTCSISPTTLLDEDILSRVWVKIQKEANEDVAIKHMKIIDSKIVNLFFADEEYDDYGSPKTKKVAYLTLDNPRQVRTLKSMGEGIARLLQFSLLAFISKGGYLLIDEFENGLHYSIQEEVWDKLFKLAKELDIQVFATTHSEDTVKAFCKVSLADEEVDGKLISLGRSAAVADNGKILADVYDEKTLAWIVQSGMEVR</sequence>
<dbReference type="Pfam" id="PF13304">
    <property type="entry name" value="AAA_21"/>
    <property type="match status" value="1"/>
</dbReference>
<dbReference type="RefSeq" id="WP_308894929.1">
    <property type="nucleotide sequence ID" value="NZ_CP133218.1"/>
</dbReference>
<dbReference type="InterPro" id="IPR003959">
    <property type="entry name" value="ATPase_AAA_core"/>
</dbReference>
<feature type="domain" description="ATPase AAA-type core" evidence="1">
    <location>
        <begin position="24"/>
        <end position="309"/>
    </location>
</feature>
<dbReference type="PANTHER" id="PTHR43581">
    <property type="entry name" value="ATP/GTP PHOSPHATASE"/>
    <property type="match status" value="1"/>
</dbReference>
<proteinExistence type="predicted"/>
<evidence type="ECO:0000313" key="3">
    <source>
        <dbReference type="Proteomes" id="UP001236657"/>
    </source>
</evidence>
<name>A0ABY9MPH6_9GAMM</name>
<keyword evidence="3" id="KW-1185">Reference proteome</keyword>
<dbReference type="EMBL" id="CP133218">
    <property type="protein sequence ID" value="WML90462.1"/>
    <property type="molecule type" value="Genomic_DNA"/>
</dbReference>
<dbReference type="CDD" id="cd00267">
    <property type="entry name" value="ABC_ATPase"/>
    <property type="match status" value="1"/>
</dbReference>
<dbReference type="PANTHER" id="PTHR43581:SF4">
    <property type="entry name" value="ATP_GTP PHOSPHATASE"/>
    <property type="match status" value="1"/>
</dbReference>
<evidence type="ECO:0000259" key="1">
    <source>
        <dbReference type="Pfam" id="PF13304"/>
    </source>
</evidence>
<accession>A0ABY9MPH6</accession>
<organism evidence="2 3">
    <name type="scientific">Thiothrix lacustris</name>
    <dbReference type="NCBI Taxonomy" id="525917"/>
    <lineage>
        <taxon>Bacteria</taxon>
        <taxon>Pseudomonadati</taxon>
        <taxon>Pseudomonadota</taxon>
        <taxon>Gammaproteobacteria</taxon>
        <taxon>Thiotrichales</taxon>
        <taxon>Thiotrichaceae</taxon>
        <taxon>Thiothrix</taxon>
    </lineage>
</organism>
<evidence type="ECO:0000313" key="2">
    <source>
        <dbReference type="EMBL" id="WML90462.1"/>
    </source>
</evidence>